<dbReference type="InterPro" id="IPR003594">
    <property type="entry name" value="HATPase_dom"/>
</dbReference>
<feature type="transmembrane region" description="Helical" evidence="14">
    <location>
        <begin position="12"/>
        <end position="33"/>
    </location>
</feature>
<dbReference type="InterPro" id="IPR035965">
    <property type="entry name" value="PAS-like_dom_sf"/>
</dbReference>
<dbReference type="GO" id="GO:0005524">
    <property type="term" value="F:ATP binding"/>
    <property type="evidence" value="ECO:0007669"/>
    <property type="project" value="UniProtKB-KW"/>
</dbReference>
<gene>
    <name evidence="20" type="ORF">M8523_01165</name>
</gene>
<dbReference type="CDD" id="cd17546">
    <property type="entry name" value="REC_hyHK_CKI1_RcsC-like"/>
    <property type="match status" value="1"/>
</dbReference>
<evidence type="ECO:0000256" key="8">
    <source>
        <dbReference type="ARBA" id="ARBA00022840"/>
    </source>
</evidence>
<dbReference type="Pfam" id="PF02518">
    <property type="entry name" value="HATPase_c"/>
    <property type="match status" value="1"/>
</dbReference>
<evidence type="ECO:0000256" key="3">
    <source>
        <dbReference type="ARBA" id="ARBA00012438"/>
    </source>
</evidence>
<evidence type="ECO:0000256" key="6">
    <source>
        <dbReference type="ARBA" id="ARBA00022692"/>
    </source>
</evidence>
<dbReference type="Gene3D" id="3.40.50.2300">
    <property type="match status" value="1"/>
</dbReference>
<evidence type="ECO:0000313" key="20">
    <source>
        <dbReference type="EMBL" id="MCW6506629.1"/>
    </source>
</evidence>
<feature type="domain" description="PAC" evidence="18">
    <location>
        <begin position="772"/>
        <end position="825"/>
    </location>
</feature>
<evidence type="ECO:0000256" key="12">
    <source>
        <dbReference type="PROSITE-ProRule" id="PRU00110"/>
    </source>
</evidence>
<feature type="domain" description="PAS" evidence="17">
    <location>
        <begin position="826"/>
        <end position="896"/>
    </location>
</feature>
<dbReference type="FunFam" id="3.30.565.10:FF:000078">
    <property type="entry name" value="Two-component sensor histidine kinase"/>
    <property type="match status" value="1"/>
</dbReference>
<dbReference type="SMART" id="SM00387">
    <property type="entry name" value="HATPase_c"/>
    <property type="match status" value="1"/>
</dbReference>
<evidence type="ECO:0000259" key="19">
    <source>
        <dbReference type="PROSITE" id="PS50894"/>
    </source>
</evidence>
<dbReference type="InterPro" id="IPR005467">
    <property type="entry name" value="His_kinase_dom"/>
</dbReference>
<dbReference type="PROSITE" id="PS50894">
    <property type="entry name" value="HPT"/>
    <property type="match status" value="1"/>
</dbReference>
<comment type="catalytic activity">
    <reaction evidence="1">
        <text>ATP + protein L-histidine = ADP + protein N-phospho-L-histidine.</text>
        <dbReference type="EC" id="2.7.13.3"/>
    </reaction>
</comment>
<evidence type="ECO:0000256" key="4">
    <source>
        <dbReference type="ARBA" id="ARBA00022475"/>
    </source>
</evidence>
<dbReference type="Pfam" id="PF08447">
    <property type="entry name" value="PAS_3"/>
    <property type="match status" value="5"/>
</dbReference>
<evidence type="ECO:0000256" key="14">
    <source>
        <dbReference type="SAM" id="Phobius"/>
    </source>
</evidence>
<feature type="domain" description="HPt" evidence="19">
    <location>
        <begin position="1361"/>
        <end position="1457"/>
    </location>
</feature>
<dbReference type="SMART" id="SM00388">
    <property type="entry name" value="HisKA"/>
    <property type="match status" value="1"/>
</dbReference>
<comment type="subcellular location">
    <subcellularLocation>
        <location evidence="2">Cell membrane</location>
        <topology evidence="2">Multi-pass membrane protein</topology>
    </subcellularLocation>
</comment>
<dbReference type="PROSITE" id="PS50109">
    <property type="entry name" value="HIS_KIN"/>
    <property type="match status" value="1"/>
</dbReference>
<keyword evidence="21" id="KW-1185">Reference proteome</keyword>
<evidence type="ECO:0000256" key="10">
    <source>
        <dbReference type="ARBA" id="ARBA00023012"/>
    </source>
</evidence>
<evidence type="ECO:0000259" key="17">
    <source>
        <dbReference type="PROSITE" id="PS50112"/>
    </source>
</evidence>
<dbReference type="CDD" id="cd12914">
    <property type="entry name" value="PDC1_DGC_like"/>
    <property type="match status" value="1"/>
</dbReference>
<evidence type="ECO:0000313" key="21">
    <source>
        <dbReference type="Proteomes" id="UP001165667"/>
    </source>
</evidence>
<dbReference type="InterPro" id="IPR013655">
    <property type="entry name" value="PAS_fold_3"/>
</dbReference>
<dbReference type="Gene3D" id="2.10.70.100">
    <property type="match status" value="1"/>
</dbReference>
<keyword evidence="8" id="KW-0067">ATP-binding</keyword>
<dbReference type="Pfam" id="PF00072">
    <property type="entry name" value="Response_reg"/>
    <property type="match status" value="1"/>
</dbReference>
<dbReference type="PROSITE" id="PS50112">
    <property type="entry name" value="PAS"/>
    <property type="match status" value="4"/>
</dbReference>
<dbReference type="Proteomes" id="UP001165667">
    <property type="component" value="Unassembled WGS sequence"/>
</dbReference>
<dbReference type="NCBIfam" id="TIGR00229">
    <property type="entry name" value="sensory_box"/>
    <property type="match status" value="4"/>
</dbReference>
<dbReference type="PROSITE" id="PS50113">
    <property type="entry name" value="PAC"/>
    <property type="match status" value="3"/>
</dbReference>
<dbReference type="InterPro" id="IPR036890">
    <property type="entry name" value="HATPase_C_sf"/>
</dbReference>
<protein>
    <recommendedName>
        <fullName evidence="3">histidine kinase</fullName>
        <ecNumber evidence="3">2.7.13.3</ecNumber>
    </recommendedName>
</protein>
<evidence type="ECO:0000259" key="16">
    <source>
        <dbReference type="PROSITE" id="PS50110"/>
    </source>
</evidence>
<feature type="domain" description="PAS" evidence="17">
    <location>
        <begin position="443"/>
        <end position="513"/>
    </location>
</feature>
<dbReference type="CDD" id="cd16922">
    <property type="entry name" value="HATPase_EvgS-ArcB-TorS-like"/>
    <property type="match status" value="1"/>
</dbReference>
<keyword evidence="9 14" id="KW-1133">Transmembrane helix</keyword>
<keyword evidence="5 13" id="KW-0597">Phosphoprotein</keyword>
<dbReference type="GO" id="GO:0000155">
    <property type="term" value="F:phosphorelay sensor kinase activity"/>
    <property type="evidence" value="ECO:0007669"/>
    <property type="project" value="InterPro"/>
</dbReference>
<feature type="modified residue" description="Phosphohistidine" evidence="12">
    <location>
        <position position="1400"/>
    </location>
</feature>
<dbReference type="CDD" id="cd00130">
    <property type="entry name" value="PAS"/>
    <property type="match status" value="5"/>
</dbReference>
<dbReference type="SUPFAM" id="SSF55874">
    <property type="entry name" value="ATPase domain of HSP90 chaperone/DNA topoisomerase II/histidine kinase"/>
    <property type="match status" value="1"/>
</dbReference>
<evidence type="ECO:0000256" key="11">
    <source>
        <dbReference type="ARBA" id="ARBA00023136"/>
    </source>
</evidence>
<dbReference type="SMART" id="SM00086">
    <property type="entry name" value="PAC"/>
    <property type="match status" value="5"/>
</dbReference>
<dbReference type="PANTHER" id="PTHR45339:SF1">
    <property type="entry name" value="HYBRID SIGNAL TRANSDUCTION HISTIDINE KINASE J"/>
    <property type="match status" value="1"/>
</dbReference>
<comment type="caution">
    <text evidence="20">The sequence shown here is derived from an EMBL/GenBank/DDBJ whole genome shotgun (WGS) entry which is preliminary data.</text>
</comment>
<dbReference type="InterPro" id="IPR001789">
    <property type="entry name" value="Sig_transdc_resp-reg_receiver"/>
</dbReference>
<dbReference type="EC" id="2.7.13.3" evidence="3"/>
<dbReference type="InterPro" id="IPR036097">
    <property type="entry name" value="HisK_dim/P_sf"/>
</dbReference>
<dbReference type="Gene3D" id="1.10.287.130">
    <property type="match status" value="1"/>
</dbReference>
<dbReference type="Pfam" id="PF00512">
    <property type="entry name" value="HisKA"/>
    <property type="match status" value="1"/>
</dbReference>
<dbReference type="SUPFAM" id="SSF55785">
    <property type="entry name" value="PYP-like sensor domain (PAS domain)"/>
    <property type="match status" value="5"/>
</dbReference>
<dbReference type="InterPro" id="IPR008207">
    <property type="entry name" value="Sig_transdc_His_kin_Hpt_dom"/>
</dbReference>
<name>A0AA41YQC8_9HYPH</name>
<evidence type="ECO:0000256" key="1">
    <source>
        <dbReference type="ARBA" id="ARBA00000085"/>
    </source>
</evidence>
<feature type="domain" description="PAS" evidence="17">
    <location>
        <begin position="699"/>
        <end position="769"/>
    </location>
</feature>
<feature type="domain" description="PAC" evidence="18">
    <location>
        <begin position="646"/>
        <end position="698"/>
    </location>
</feature>
<sequence>MERKTLPSWPLGLSAAVALLAAVIILGVGGWQIHRTREAILRDAEQNLQSLCRSLAQHAGRTIEAVDLALVEAVDRAEDPLGSPGSADYLKRRAEMLGQVRNLVQTDAEGVWINDSDAPHRPVDSADRVYFQWHQTHPDRALHVDQPIVGRASGKVSIPLSRRINAPDGSFRGIVVATLAPEYLEQFYQSLKTSTHSAISLWMDDGHLLLRYPAIPNNTKSDPSAPQAAAAELFKNRSGLNRSRSPWDGIDRLFAFEHIDELPLVVATGVSVDDVLADWRQDAIVQSIVVGGAALAFAVLGFGIEIHRRRIRIYHAASRETDRQYRLLAENSYDLIILKPSFDAALAYCSPSSRAMVGWDPEEMISMPTEVFVHPDDLVRVQAEFQSLTPENPVLTSQHRVRHKGGYFIWIEVVFRRTRDGSVLESARDITVRRQAEQALADSEGRFRSLADASPDMIQLLNLSGLRRYVSPAAREIFGREPDEMLGTHPLDFIHPDDGQGVSELLRGMTSGEQDRARSVHRVHHKAGHWVWVDVQFRLMRDAASGQPFEIVSQVRDVAEREALQARLKEANRLLRLAEEIAQMGHWRHEISSNTLRWSEEVYRIHGAQPAIFIPTVEAAIAMYHPDDQASVERCVASAINQSQNYEFRARIIRPDGETRHVLARGMCEVDSAGMMIALFGIIMDVTDLRRAELAAMENEARYRLLADNTTDMITHMDLDGRRLFVSPGSRNLLGYDPDELNNTNPHDMIHPEDAPQLRQVFADLSSGRVAQAVNVNRLRHKQGQWIWVEASLQVLLDQEGKPAGFVGAVRNIMDRKLADEAMRASETRYRVLAETTSDVITQLDLSMRRQYVSPACRHVLGYEPEEMLGLRPSDAIHPEDAADIRALAARLVAGDVSGDRALTTYRMRHKAGHWLWVEAGLNLIRDEVTNAAASIICSLRDVTERQRAARHLERAKAAAEQASRVKADFVANMSHELRTPLTGILGVHDLLRQDPSLNDGQRRLVGLASDAGTSLLAIVNDVLDFSKIEAGQLILERVPFDLDDLVGSCRDLAVKDIKGKPLEIRIDLHPAVPRRLTGDPTRLRQILLNLLTNAVKFTERGTITVEVGYAFDTGMVRIDVTDTGIGIPPDRAAQLFDRFTQADTSMTRRYGGTGLGLAICKKLIELMKGRIGADSMPEGGSRFWFEVPLDPHVHISSSRAVVGGRPSHVASSRLLLAEDHAMNAEIISAMLTARGHQVEIVSNGAEAVDAVRSGSKFDLVLMDMQMPVMDGIKATTAIRQHEAVAARPRVPIVGLTANAMVEDAAMCLEAGMDAHMAKPVVWADLFTTIDRLLQERTEVDAGQDPIYPSEFDRAVLDELAGAIGTERLDHLLDLFVSELPVRMALIAEANEVEVAQHAHMLGSISGQLGFKRLSDLCLGVERDLRAGRKPSGMNEMRDLAGRAAAMVANCSYAAKA</sequence>
<dbReference type="InterPro" id="IPR000014">
    <property type="entry name" value="PAS"/>
</dbReference>
<dbReference type="SUPFAM" id="SSF47384">
    <property type="entry name" value="Homodimeric domain of signal transducing histidine kinase"/>
    <property type="match status" value="1"/>
</dbReference>
<dbReference type="InterPro" id="IPR054327">
    <property type="entry name" value="His-kinase-like_sensor"/>
</dbReference>
<dbReference type="CDD" id="cd00082">
    <property type="entry name" value="HisKA"/>
    <property type="match status" value="1"/>
</dbReference>
<evidence type="ECO:0000256" key="9">
    <source>
        <dbReference type="ARBA" id="ARBA00022989"/>
    </source>
</evidence>
<dbReference type="PRINTS" id="PR00344">
    <property type="entry name" value="BCTRLSENSOR"/>
</dbReference>
<feature type="domain" description="Response regulatory" evidence="16">
    <location>
        <begin position="1214"/>
        <end position="1334"/>
    </location>
</feature>
<evidence type="ECO:0000256" key="5">
    <source>
        <dbReference type="ARBA" id="ARBA00022553"/>
    </source>
</evidence>
<dbReference type="InterPro" id="IPR004358">
    <property type="entry name" value="Sig_transdc_His_kin-like_C"/>
</dbReference>
<feature type="domain" description="PAS" evidence="17">
    <location>
        <begin position="321"/>
        <end position="392"/>
    </location>
</feature>
<dbReference type="EMBL" id="JAMOIM010000001">
    <property type="protein sequence ID" value="MCW6506629.1"/>
    <property type="molecule type" value="Genomic_DNA"/>
</dbReference>
<evidence type="ECO:0000256" key="2">
    <source>
        <dbReference type="ARBA" id="ARBA00004651"/>
    </source>
</evidence>
<dbReference type="InterPro" id="IPR000700">
    <property type="entry name" value="PAS-assoc_C"/>
</dbReference>
<keyword evidence="10" id="KW-0902">Two-component regulatory system</keyword>
<reference evidence="20" key="1">
    <citation type="submission" date="2022-05" db="EMBL/GenBank/DDBJ databases">
        <authorList>
            <person name="Pankratov T."/>
        </authorList>
    </citation>
    <scope>NUCLEOTIDE SEQUENCE</scope>
    <source>
        <strain evidence="20">BP6-180914</strain>
    </source>
</reference>
<dbReference type="SUPFAM" id="SSF47226">
    <property type="entry name" value="Histidine-containing phosphotransfer domain, HPT domain"/>
    <property type="match status" value="1"/>
</dbReference>
<dbReference type="CDD" id="cd12915">
    <property type="entry name" value="PDC2_DGC_like"/>
    <property type="match status" value="1"/>
</dbReference>
<accession>A0AA41YQC8</accession>
<dbReference type="SMART" id="SM00448">
    <property type="entry name" value="REC"/>
    <property type="match status" value="1"/>
</dbReference>
<keyword evidence="6 14" id="KW-0812">Transmembrane</keyword>
<feature type="domain" description="PAC" evidence="18">
    <location>
        <begin position="902"/>
        <end position="955"/>
    </location>
</feature>
<dbReference type="InterPro" id="IPR003661">
    <property type="entry name" value="HisK_dim/P_dom"/>
</dbReference>
<dbReference type="SMART" id="SM00091">
    <property type="entry name" value="PAS"/>
    <property type="match status" value="5"/>
</dbReference>
<keyword evidence="7" id="KW-0547">Nucleotide-binding</keyword>
<feature type="modified residue" description="4-aspartylphosphate" evidence="13">
    <location>
        <position position="1264"/>
    </location>
</feature>
<evidence type="ECO:0000259" key="18">
    <source>
        <dbReference type="PROSITE" id="PS50113"/>
    </source>
</evidence>
<dbReference type="InterPro" id="IPR001610">
    <property type="entry name" value="PAC"/>
</dbReference>
<proteinExistence type="predicted"/>
<dbReference type="RefSeq" id="WP_282582985.1">
    <property type="nucleotide sequence ID" value="NZ_JAMOIM010000001.1"/>
</dbReference>
<keyword evidence="11 14" id="KW-0472">Membrane</keyword>
<dbReference type="Gene3D" id="3.30.565.10">
    <property type="entry name" value="Histidine kinase-like ATPase, C-terminal domain"/>
    <property type="match status" value="1"/>
</dbReference>
<dbReference type="InterPro" id="IPR036641">
    <property type="entry name" value="HPT_dom_sf"/>
</dbReference>
<evidence type="ECO:0000256" key="13">
    <source>
        <dbReference type="PROSITE-ProRule" id="PRU00169"/>
    </source>
</evidence>
<dbReference type="SUPFAM" id="SSF52172">
    <property type="entry name" value="CheY-like"/>
    <property type="match status" value="1"/>
</dbReference>
<evidence type="ECO:0000259" key="15">
    <source>
        <dbReference type="PROSITE" id="PS50109"/>
    </source>
</evidence>
<dbReference type="Gene3D" id="3.30.450.20">
    <property type="entry name" value="PAS domain"/>
    <property type="match status" value="7"/>
</dbReference>
<dbReference type="PROSITE" id="PS50110">
    <property type="entry name" value="RESPONSE_REGULATORY"/>
    <property type="match status" value="1"/>
</dbReference>
<keyword evidence="4" id="KW-1003">Cell membrane</keyword>
<dbReference type="InterPro" id="IPR011006">
    <property type="entry name" value="CheY-like_superfamily"/>
</dbReference>
<evidence type="ECO:0000256" key="7">
    <source>
        <dbReference type="ARBA" id="ARBA00022741"/>
    </source>
</evidence>
<dbReference type="Pfam" id="PF22588">
    <property type="entry name" value="dCache_1_like"/>
    <property type="match status" value="1"/>
</dbReference>
<organism evidence="20 21">
    <name type="scientific">Lichenifustis flavocetrariae</name>
    <dbReference type="NCBI Taxonomy" id="2949735"/>
    <lineage>
        <taxon>Bacteria</taxon>
        <taxon>Pseudomonadati</taxon>
        <taxon>Pseudomonadota</taxon>
        <taxon>Alphaproteobacteria</taxon>
        <taxon>Hyphomicrobiales</taxon>
        <taxon>Lichenihabitantaceae</taxon>
        <taxon>Lichenifustis</taxon>
    </lineage>
</organism>
<dbReference type="Gene3D" id="1.20.120.160">
    <property type="entry name" value="HPT domain"/>
    <property type="match status" value="1"/>
</dbReference>
<dbReference type="PANTHER" id="PTHR45339">
    <property type="entry name" value="HYBRID SIGNAL TRANSDUCTION HISTIDINE KINASE J"/>
    <property type="match status" value="1"/>
</dbReference>
<dbReference type="GO" id="GO:0005886">
    <property type="term" value="C:plasma membrane"/>
    <property type="evidence" value="ECO:0007669"/>
    <property type="project" value="UniProtKB-SubCell"/>
</dbReference>
<feature type="domain" description="Histidine kinase" evidence="15">
    <location>
        <begin position="973"/>
        <end position="1192"/>
    </location>
</feature>